<gene>
    <name evidence="2" type="ORF">DFR50_13549</name>
</gene>
<organism evidence="2 3">
    <name type="scientific">Roseiarcus fermentans</name>
    <dbReference type="NCBI Taxonomy" id="1473586"/>
    <lineage>
        <taxon>Bacteria</taxon>
        <taxon>Pseudomonadati</taxon>
        <taxon>Pseudomonadota</taxon>
        <taxon>Alphaproteobacteria</taxon>
        <taxon>Hyphomicrobiales</taxon>
        <taxon>Roseiarcaceae</taxon>
        <taxon>Roseiarcus</taxon>
    </lineage>
</organism>
<dbReference type="EMBL" id="QNRK01000035">
    <property type="protein sequence ID" value="RBP05259.1"/>
    <property type="molecule type" value="Genomic_DNA"/>
</dbReference>
<accession>A0A366EUU4</accession>
<feature type="compositionally biased region" description="Pro residues" evidence="1">
    <location>
        <begin position="93"/>
        <end position="108"/>
    </location>
</feature>
<keyword evidence="3" id="KW-1185">Reference proteome</keyword>
<dbReference type="AlphaFoldDB" id="A0A366EUU4"/>
<reference evidence="2 3" key="1">
    <citation type="submission" date="2018-06" db="EMBL/GenBank/DDBJ databases">
        <title>Genomic Encyclopedia of Type Strains, Phase IV (KMG-IV): sequencing the most valuable type-strain genomes for metagenomic binning, comparative biology and taxonomic classification.</title>
        <authorList>
            <person name="Goeker M."/>
        </authorList>
    </citation>
    <scope>NUCLEOTIDE SEQUENCE [LARGE SCALE GENOMIC DNA]</scope>
    <source>
        <strain evidence="2 3">DSM 24875</strain>
    </source>
</reference>
<name>A0A366EUU4_9HYPH</name>
<feature type="compositionally biased region" description="Low complexity" evidence="1">
    <location>
        <begin position="182"/>
        <end position="206"/>
    </location>
</feature>
<sequence>MADPAPSTPLPAGPESRVGPADQIAALSGEPVKISQPEDDNPTEDRDASSGRQIDALTAMAPFQTTAPAVKVPANDPTKRAPATPSDSAQTPISPPAPREPASPPEPPRAADAASRDRSAAVGVKPQQGQLTPVVPSSPKAQDHPNEASRSPQGVAPLNGAAMVAAALTGGLRRPEPPVPAAPAAVSKAATSNAAASSDARAPTPSLLDRLAVKSILDNLRRPEARVPAPQTAPTPGATASASTAASTAPDATAKAASPAGGLRDKLDVFTADRMQARRDAKEIKGASQAGTAVLASLEALERQETTGILTKIRDAASANGGIEHVLSEMRPGGAFEDLRKEFNVALSHDEGFAAAYEKASGALSSYAETRAGMISAPRPRADVNLARLETLDQEIGAAARTLPGLKDGKNALDEALEGGREAVEKAFTAIRQAFTGDADVRGPSPSPRFGP</sequence>
<dbReference type="OrthoDB" id="8456052at2"/>
<feature type="compositionally biased region" description="Low complexity" evidence="1">
    <location>
        <begin position="228"/>
        <end position="260"/>
    </location>
</feature>
<evidence type="ECO:0000313" key="2">
    <source>
        <dbReference type="EMBL" id="RBP05259.1"/>
    </source>
</evidence>
<evidence type="ECO:0000256" key="1">
    <source>
        <dbReference type="SAM" id="MobiDB-lite"/>
    </source>
</evidence>
<proteinExistence type="predicted"/>
<feature type="compositionally biased region" description="Pro residues" evidence="1">
    <location>
        <begin position="1"/>
        <end position="12"/>
    </location>
</feature>
<dbReference type="Proteomes" id="UP000253529">
    <property type="component" value="Unassembled WGS sequence"/>
</dbReference>
<dbReference type="RefSeq" id="WP_147262900.1">
    <property type="nucleotide sequence ID" value="NZ_QNRK01000035.1"/>
</dbReference>
<evidence type="ECO:0000313" key="3">
    <source>
        <dbReference type="Proteomes" id="UP000253529"/>
    </source>
</evidence>
<feature type="region of interest" description="Disordered" evidence="1">
    <location>
        <begin position="1"/>
        <end position="260"/>
    </location>
</feature>
<comment type="caution">
    <text evidence="2">The sequence shown here is derived from an EMBL/GenBank/DDBJ whole genome shotgun (WGS) entry which is preliminary data.</text>
</comment>
<protein>
    <submittedName>
        <fullName evidence="2">Uncharacterized protein</fullName>
    </submittedName>
</protein>